<reference evidence="3 4" key="1">
    <citation type="journal article" date="2017" name="Plant Biotechnol. J.">
        <title>A comprehensive draft genome sequence for lupin (Lupinus angustifolius), an emerging health food: insights into plant-microbe interactions and legume evolution.</title>
        <authorList>
            <person name="Hane J.K."/>
            <person name="Ming Y."/>
            <person name="Kamphuis L.G."/>
            <person name="Nelson M.N."/>
            <person name="Garg G."/>
            <person name="Atkins C.A."/>
            <person name="Bayer P.E."/>
            <person name="Bravo A."/>
            <person name="Bringans S."/>
            <person name="Cannon S."/>
            <person name="Edwards D."/>
            <person name="Foley R."/>
            <person name="Gao L.L."/>
            <person name="Harrison M.J."/>
            <person name="Huang W."/>
            <person name="Hurgobin B."/>
            <person name="Li S."/>
            <person name="Liu C.W."/>
            <person name="McGrath A."/>
            <person name="Morahan G."/>
            <person name="Murray J."/>
            <person name="Weller J."/>
            <person name="Jian J."/>
            <person name="Singh K.B."/>
        </authorList>
    </citation>
    <scope>NUCLEOTIDE SEQUENCE [LARGE SCALE GENOMIC DNA]</scope>
    <source>
        <strain evidence="4">cv. Tanjil</strain>
        <tissue evidence="3">Whole plant</tissue>
    </source>
</reference>
<keyword evidence="1" id="KW-1133">Transmembrane helix</keyword>
<evidence type="ECO:0000256" key="1">
    <source>
        <dbReference type="SAM" id="Phobius"/>
    </source>
</evidence>
<protein>
    <recommendedName>
        <fullName evidence="2">MD-2-related lipid-recognition domain-containing protein</fullName>
    </recommendedName>
</protein>
<evidence type="ECO:0000259" key="2">
    <source>
        <dbReference type="SMART" id="SM00737"/>
    </source>
</evidence>
<dbReference type="EMBL" id="CM007371">
    <property type="protein sequence ID" value="OIW02766.1"/>
    <property type="molecule type" value="Genomic_DNA"/>
</dbReference>
<dbReference type="AlphaFoldDB" id="A0A4P1R5Y4"/>
<keyword evidence="4" id="KW-1185">Reference proteome</keyword>
<keyword evidence="1" id="KW-0472">Membrane</keyword>
<organism evidence="3 4">
    <name type="scientific">Lupinus angustifolius</name>
    <name type="common">Narrow-leaved blue lupine</name>
    <dbReference type="NCBI Taxonomy" id="3871"/>
    <lineage>
        <taxon>Eukaryota</taxon>
        <taxon>Viridiplantae</taxon>
        <taxon>Streptophyta</taxon>
        <taxon>Embryophyta</taxon>
        <taxon>Tracheophyta</taxon>
        <taxon>Spermatophyta</taxon>
        <taxon>Magnoliopsida</taxon>
        <taxon>eudicotyledons</taxon>
        <taxon>Gunneridae</taxon>
        <taxon>Pentapetalae</taxon>
        <taxon>rosids</taxon>
        <taxon>fabids</taxon>
        <taxon>Fabales</taxon>
        <taxon>Fabaceae</taxon>
        <taxon>Papilionoideae</taxon>
        <taxon>50 kb inversion clade</taxon>
        <taxon>genistoids sensu lato</taxon>
        <taxon>core genistoids</taxon>
        <taxon>Genisteae</taxon>
        <taxon>Lupinus</taxon>
    </lineage>
</organism>
<proteinExistence type="predicted"/>
<dbReference type="Proteomes" id="UP000188354">
    <property type="component" value="Chromosome LG11"/>
</dbReference>
<evidence type="ECO:0000313" key="4">
    <source>
        <dbReference type="Proteomes" id="UP000188354"/>
    </source>
</evidence>
<dbReference type="InterPro" id="IPR029052">
    <property type="entry name" value="Metallo-depent_PP-like"/>
</dbReference>
<dbReference type="SUPFAM" id="SSF56300">
    <property type="entry name" value="Metallo-dependent phosphatases"/>
    <property type="match status" value="1"/>
</dbReference>
<dbReference type="Gene3D" id="3.60.21.70">
    <property type="entry name" value="PhoD-like phosphatase"/>
    <property type="match status" value="1"/>
</dbReference>
<gene>
    <name evidence="3" type="ORF">TanjilG_29542</name>
</gene>
<dbReference type="InterPro" id="IPR014756">
    <property type="entry name" value="Ig_E-set"/>
</dbReference>
<dbReference type="InterPro" id="IPR018946">
    <property type="entry name" value="PhoD-like_MPP"/>
</dbReference>
<dbReference type="SUPFAM" id="SSF81296">
    <property type="entry name" value="E set domains"/>
    <property type="match status" value="1"/>
</dbReference>
<evidence type="ECO:0000313" key="3">
    <source>
        <dbReference type="EMBL" id="OIW02766.1"/>
    </source>
</evidence>
<dbReference type="Pfam" id="PF09423">
    <property type="entry name" value="PhoD"/>
    <property type="match status" value="1"/>
</dbReference>
<dbReference type="InterPro" id="IPR003172">
    <property type="entry name" value="ML_dom"/>
</dbReference>
<dbReference type="SMART" id="SM00737">
    <property type="entry name" value="ML"/>
    <property type="match status" value="1"/>
</dbReference>
<accession>A0A4P1R5Y4</accession>
<keyword evidence="1" id="KW-0812">Transmembrane</keyword>
<dbReference type="Pfam" id="PF02221">
    <property type="entry name" value="E1_DerP2_DerF2"/>
    <property type="match status" value="1"/>
</dbReference>
<dbReference type="Gramene" id="OIW02766">
    <property type="protein sequence ID" value="OIW02766"/>
    <property type="gene ID" value="TanjilG_29542"/>
</dbReference>
<dbReference type="CDD" id="cd07389">
    <property type="entry name" value="MPP_PhoD"/>
    <property type="match status" value="1"/>
</dbReference>
<dbReference type="PANTHER" id="PTHR33987:SF1">
    <property type="entry name" value="CALCINEURIN-LIKE METALLO-PHOSPHOESTERASE SUPERFAMILY PROTEIN"/>
    <property type="match status" value="1"/>
</dbReference>
<feature type="transmembrane region" description="Helical" evidence="1">
    <location>
        <begin position="12"/>
        <end position="30"/>
    </location>
</feature>
<dbReference type="STRING" id="3871.A0A4P1R5Y4"/>
<dbReference type="InterPro" id="IPR038607">
    <property type="entry name" value="PhoD-like_sf"/>
</dbReference>
<name>A0A4P1R5Y4_LUPAN</name>
<dbReference type="PANTHER" id="PTHR33987">
    <property type="entry name" value="CALCINEURIN-LIKE METALLO-PHOSPHOESTERASE SUPERFAMILY PROTEIN"/>
    <property type="match status" value="1"/>
</dbReference>
<sequence length="521" mass="58706">MGFEQRQRQWRWRWCAVVFMVMITITLSASDTNTKQVSRIAFGSCSNQNAPQPIWNAVLDFNPQIFIWLGDNIYGDIKRPFKLFGRERTIGPWKNAPRFIPSSEEEMEAKYRKAKSNLGYAKLKENAEVIGTWDDHDYGLNDAGKEFHRKIINQKLLLDFLDEPQDSPRRKQAGVYASYKHGPPGRDVQIILLDTRYHRDPLGSDGTILGNSQWSWLERELKGSSAAITIIGSSIQVISNLSATVQPLFSMESWAHFPRERDRLFKLIADSKRGGVFFISGDVHFGEITRYDCAVDYPLYDVTSSGVTQSVEGVVPPFLHFLVRFVAWLTPSTMRVKSPNCRHKSCVYGQPNFGTIEIDWDSHPVTLKLKVRDKNGVAVTSINTSLVELQASNSEDSVKVGHDRRHCNLEVSLPWIIRYRLAILVSIILVGEPIQSGDLIYEISYAGVEAPPATFLHDLCEESSCPVPVGHFLLTHTELLPTVTPPGTYNVKLTFKNQNDKQLSCIIFPFKIGAGSSVSAI</sequence>
<feature type="domain" description="MD-2-related lipid-recognition" evidence="2">
    <location>
        <begin position="404"/>
        <end position="510"/>
    </location>
</feature>